<dbReference type="CDD" id="cd06572">
    <property type="entry name" value="Histidinol_dh"/>
    <property type="match status" value="1"/>
</dbReference>
<evidence type="ECO:0000256" key="2">
    <source>
        <dbReference type="ARBA" id="ARBA00010178"/>
    </source>
</evidence>
<dbReference type="GO" id="GO:0008270">
    <property type="term" value="F:zinc ion binding"/>
    <property type="evidence" value="ECO:0007669"/>
    <property type="project" value="UniProtKB-UniRule"/>
</dbReference>
<dbReference type="PIRSF" id="PIRSF000099">
    <property type="entry name" value="Histidinol_dh"/>
    <property type="match status" value="1"/>
</dbReference>
<dbReference type="NCBIfam" id="TIGR00069">
    <property type="entry name" value="hisD"/>
    <property type="match status" value="1"/>
</dbReference>
<dbReference type="EC" id="1.1.1.23" evidence="3 11"/>
<dbReference type="InterPro" id="IPR022695">
    <property type="entry name" value="Histidinol_DH_monofunct"/>
</dbReference>
<comment type="similarity">
    <text evidence="2 11 12 17">Belongs to the histidinol dehydrogenase family.</text>
</comment>
<keyword evidence="7 11" id="KW-0560">Oxidoreductase</keyword>
<dbReference type="GO" id="GO:0000105">
    <property type="term" value="P:L-histidine biosynthetic process"/>
    <property type="evidence" value="ECO:0007669"/>
    <property type="project" value="UniProtKB-UniRule"/>
</dbReference>
<dbReference type="FunFam" id="3.40.50.1980:FF:000026">
    <property type="entry name" value="Histidinol dehydrogenase"/>
    <property type="match status" value="1"/>
</dbReference>
<proteinExistence type="inferred from homology"/>
<dbReference type="HOGENOM" id="CLU_006732_3_0_10"/>
<dbReference type="FunFam" id="3.40.50.1980:FF:000001">
    <property type="entry name" value="Histidinol dehydrogenase"/>
    <property type="match status" value="1"/>
</dbReference>
<comment type="catalytic activity">
    <reaction evidence="10 11">
        <text>L-histidinol + 2 NAD(+) + H2O = L-histidine + 2 NADH + 3 H(+)</text>
        <dbReference type="Rhea" id="RHEA:20641"/>
        <dbReference type="ChEBI" id="CHEBI:15377"/>
        <dbReference type="ChEBI" id="CHEBI:15378"/>
        <dbReference type="ChEBI" id="CHEBI:57540"/>
        <dbReference type="ChEBI" id="CHEBI:57595"/>
        <dbReference type="ChEBI" id="CHEBI:57699"/>
        <dbReference type="ChEBI" id="CHEBI:57945"/>
        <dbReference type="EC" id="1.1.1.23"/>
    </reaction>
</comment>
<feature type="binding site" evidence="11 16">
    <location>
        <position position="414"/>
    </location>
    <ligand>
        <name>Zn(2+)</name>
        <dbReference type="ChEBI" id="CHEBI:29105"/>
    </ligand>
</feature>
<gene>
    <name evidence="11 18" type="primary">hisD</name>
    <name evidence="18" type="ORF">NIASO_06280</name>
</gene>
<sequence length="426" mass="45591">MKLYKYPSFELWPEICRRPVQDAQQILPVVSGIIKDVQQKGDAALRSFAKKFDGVDLPELAVTAAEIKQAAAAVPPQLKAALKQAKQNIEAFHRSQKEPVQKITPLKGVTCWRESRPVEKVGLYIPGGSAPLFSTVLMLGLPARIAGCKEVILCTPCNKEGKVHPAVLYAASLCGITKIFKTGGAQAIAAMAYGTESIPRVFKIFGPGNQYVTVAKQLVQNKVAIDMPAGPSEVLVIADETAQADFVAADLLAQAEHGPDSQVILVSTNAALIKKTERAITQQLKVLPRNAIAAKALAHARFVLVKNKEQAVALSDFYAPEHLILACKTSTRLLKSITTAGSVFIGNYSPESVGDYASGTNHTLPTNGYAAAYSGVSLDSFYKKITFQQLSVQGLQAIAGTVTTMAEAEGLQAHANAVTVRIKNKQ</sequence>
<dbReference type="HAMAP" id="MF_01024">
    <property type="entry name" value="HisD"/>
    <property type="match status" value="1"/>
</dbReference>
<keyword evidence="4 11" id="KW-0028">Amino-acid biosynthesis</keyword>
<protein>
    <recommendedName>
        <fullName evidence="3 11">Histidinol dehydrogenase</fullName>
        <shortName evidence="11">HDH</shortName>
        <ecNumber evidence="3 11">1.1.1.23</ecNumber>
    </recommendedName>
</protein>
<keyword evidence="5 11" id="KW-0479">Metal-binding</keyword>
<dbReference type="STRING" id="929713.NIASO_06280"/>
<dbReference type="UniPathway" id="UPA00031">
    <property type="reaction ID" value="UER00014"/>
</dbReference>
<evidence type="ECO:0000256" key="11">
    <source>
        <dbReference type="HAMAP-Rule" id="MF_01024"/>
    </source>
</evidence>
<keyword evidence="19" id="KW-1185">Reference proteome</keyword>
<dbReference type="SUPFAM" id="SSF53720">
    <property type="entry name" value="ALDH-like"/>
    <property type="match status" value="1"/>
</dbReference>
<evidence type="ECO:0000256" key="4">
    <source>
        <dbReference type="ARBA" id="ARBA00022605"/>
    </source>
</evidence>
<dbReference type="InterPro" id="IPR016161">
    <property type="entry name" value="Ald_DH/histidinol_DH"/>
</dbReference>
<feature type="binding site" evidence="11 15">
    <location>
        <position position="409"/>
    </location>
    <ligand>
        <name>substrate</name>
    </ligand>
</feature>
<evidence type="ECO:0000256" key="14">
    <source>
        <dbReference type="PIRSR" id="PIRSR000099-2"/>
    </source>
</evidence>
<dbReference type="GO" id="GO:0005829">
    <property type="term" value="C:cytosol"/>
    <property type="evidence" value="ECO:0007669"/>
    <property type="project" value="TreeGrafter"/>
</dbReference>
<feature type="binding site" evidence="11 15">
    <location>
        <position position="254"/>
    </location>
    <ligand>
        <name>substrate</name>
    </ligand>
</feature>
<evidence type="ECO:0000256" key="15">
    <source>
        <dbReference type="PIRSR" id="PIRSR000099-3"/>
    </source>
</evidence>
<comment type="pathway">
    <text evidence="1 11">Amino-acid biosynthesis; L-histidine biosynthesis; L-histidine from 5-phospho-alpha-D-ribose 1-diphosphate: step 9/9.</text>
</comment>
<evidence type="ECO:0000256" key="3">
    <source>
        <dbReference type="ARBA" id="ARBA00012965"/>
    </source>
</evidence>
<dbReference type="InterPro" id="IPR012131">
    <property type="entry name" value="Hstdl_DH"/>
</dbReference>
<feature type="active site" description="Proton acceptor" evidence="11 13">
    <location>
        <position position="322"/>
    </location>
</feature>
<evidence type="ECO:0000256" key="10">
    <source>
        <dbReference type="ARBA" id="ARBA00049489"/>
    </source>
</evidence>
<feature type="binding site" evidence="11 14">
    <location>
        <position position="186"/>
    </location>
    <ligand>
        <name>NAD(+)</name>
        <dbReference type="ChEBI" id="CHEBI:57540"/>
    </ligand>
</feature>
<feature type="active site" description="Proton acceptor" evidence="11 13">
    <location>
        <position position="321"/>
    </location>
</feature>
<dbReference type="EMBL" id="CP007035">
    <property type="protein sequence ID" value="AHF14870.1"/>
    <property type="molecule type" value="Genomic_DNA"/>
</dbReference>
<dbReference type="Pfam" id="PF00815">
    <property type="entry name" value="Histidinol_dh"/>
    <property type="match status" value="1"/>
</dbReference>
<evidence type="ECO:0000313" key="19">
    <source>
        <dbReference type="Proteomes" id="UP000003586"/>
    </source>
</evidence>
<evidence type="ECO:0000256" key="6">
    <source>
        <dbReference type="ARBA" id="ARBA00022833"/>
    </source>
</evidence>
<dbReference type="GO" id="GO:0004399">
    <property type="term" value="F:histidinol dehydrogenase activity"/>
    <property type="evidence" value="ECO:0007669"/>
    <property type="project" value="UniProtKB-UniRule"/>
</dbReference>
<dbReference type="Gene3D" id="3.40.50.1980">
    <property type="entry name" value="Nitrogenase molybdenum iron protein domain"/>
    <property type="match status" value="2"/>
</dbReference>
<feature type="binding site" evidence="11 15">
    <location>
        <position position="355"/>
    </location>
    <ligand>
        <name>substrate</name>
    </ligand>
</feature>
<feature type="binding site" evidence="11 16">
    <location>
        <position position="257"/>
    </location>
    <ligand>
        <name>Zn(2+)</name>
        <dbReference type="ChEBI" id="CHEBI:29105"/>
    </ligand>
</feature>
<evidence type="ECO:0000256" key="1">
    <source>
        <dbReference type="ARBA" id="ARBA00004940"/>
    </source>
</evidence>
<feature type="binding site" evidence="11 15">
    <location>
        <position position="414"/>
    </location>
    <ligand>
        <name>substrate</name>
    </ligand>
</feature>
<dbReference type="RefSeq" id="WP_008582718.1">
    <property type="nucleotide sequence ID" value="NZ_CP007035.1"/>
</dbReference>
<comment type="cofactor">
    <cofactor evidence="11 16">
        <name>Zn(2+)</name>
        <dbReference type="ChEBI" id="CHEBI:29105"/>
    </cofactor>
    <text evidence="11 16">Binds 1 zinc ion per subunit.</text>
</comment>
<dbReference type="PRINTS" id="PR00083">
    <property type="entry name" value="HOLDHDRGNASE"/>
</dbReference>
<keyword evidence="9 11" id="KW-0368">Histidine biosynthesis</keyword>
<evidence type="ECO:0000256" key="16">
    <source>
        <dbReference type="PIRSR" id="PIRSR000099-4"/>
    </source>
</evidence>
<feature type="binding site" evidence="11 16">
    <location>
        <position position="254"/>
    </location>
    <ligand>
        <name>Zn(2+)</name>
        <dbReference type="ChEBI" id="CHEBI:29105"/>
    </ligand>
</feature>
<keyword evidence="6 11" id="KW-0862">Zinc</keyword>
<feature type="binding site" evidence="11 16">
    <location>
        <position position="355"/>
    </location>
    <ligand>
        <name>Zn(2+)</name>
        <dbReference type="ChEBI" id="CHEBI:29105"/>
    </ligand>
</feature>
<dbReference type="FunFam" id="1.20.5.1300:FF:000002">
    <property type="entry name" value="Histidinol dehydrogenase, chloroplastic"/>
    <property type="match status" value="1"/>
</dbReference>
<organism evidence="18 19">
    <name type="scientific">Niabella soli DSM 19437</name>
    <dbReference type="NCBI Taxonomy" id="929713"/>
    <lineage>
        <taxon>Bacteria</taxon>
        <taxon>Pseudomonadati</taxon>
        <taxon>Bacteroidota</taxon>
        <taxon>Chitinophagia</taxon>
        <taxon>Chitinophagales</taxon>
        <taxon>Chitinophagaceae</taxon>
        <taxon>Niabella</taxon>
    </lineage>
</organism>
<accession>W0EVN6</accession>
<dbReference type="OrthoDB" id="9805269at2"/>
<dbReference type="InterPro" id="IPR001692">
    <property type="entry name" value="Histidinol_DH_CS"/>
</dbReference>
<feature type="binding site" evidence="11 15">
    <location>
        <position position="322"/>
    </location>
    <ligand>
        <name>substrate</name>
    </ligand>
</feature>
<dbReference type="eggNOG" id="COG0141">
    <property type="taxonomic scope" value="Bacteria"/>
</dbReference>
<dbReference type="Gene3D" id="1.20.5.1300">
    <property type="match status" value="1"/>
</dbReference>
<dbReference type="PROSITE" id="PS00611">
    <property type="entry name" value="HISOL_DEHYDROGENASE"/>
    <property type="match status" value="1"/>
</dbReference>
<name>W0EVN6_9BACT</name>
<evidence type="ECO:0000256" key="5">
    <source>
        <dbReference type="ARBA" id="ARBA00022723"/>
    </source>
</evidence>
<dbReference type="Proteomes" id="UP000003586">
    <property type="component" value="Chromosome"/>
</dbReference>
<evidence type="ECO:0000256" key="7">
    <source>
        <dbReference type="ARBA" id="ARBA00023002"/>
    </source>
</evidence>
<dbReference type="AlphaFoldDB" id="W0EVN6"/>
<feature type="binding site" evidence="11 15">
    <location>
        <position position="232"/>
    </location>
    <ligand>
        <name>substrate</name>
    </ligand>
</feature>
<dbReference type="KEGG" id="nso:NIASO_06280"/>
<keyword evidence="8 11" id="KW-0520">NAD</keyword>
<dbReference type="GO" id="GO:0051287">
    <property type="term" value="F:NAD binding"/>
    <property type="evidence" value="ECO:0007669"/>
    <property type="project" value="InterPro"/>
</dbReference>
<comment type="function">
    <text evidence="11">Catalyzes the sequential NAD-dependent oxidations of L-histidinol to L-histidinaldehyde and then to L-histidine.</text>
</comment>
<reference evidence="18 19" key="1">
    <citation type="submission" date="2013-12" db="EMBL/GenBank/DDBJ databases">
        <authorList>
            <consortium name="DOE Joint Genome Institute"/>
            <person name="Eisen J."/>
            <person name="Huntemann M."/>
            <person name="Han J."/>
            <person name="Chen A."/>
            <person name="Kyrpides N."/>
            <person name="Mavromatis K."/>
            <person name="Markowitz V."/>
            <person name="Palaniappan K."/>
            <person name="Ivanova N."/>
            <person name="Schaumberg A."/>
            <person name="Pati A."/>
            <person name="Liolios K."/>
            <person name="Nordberg H.P."/>
            <person name="Cantor M.N."/>
            <person name="Hua S.X."/>
            <person name="Woyke T."/>
        </authorList>
    </citation>
    <scope>NUCLEOTIDE SEQUENCE [LARGE SCALE GENOMIC DNA]</scope>
    <source>
        <strain evidence="19">DSM 19437</strain>
    </source>
</reference>
<evidence type="ECO:0000256" key="9">
    <source>
        <dbReference type="ARBA" id="ARBA00023102"/>
    </source>
</evidence>
<evidence type="ECO:0000313" key="18">
    <source>
        <dbReference type="EMBL" id="AHF14870.1"/>
    </source>
</evidence>
<evidence type="ECO:0000256" key="12">
    <source>
        <dbReference type="PIRNR" id="PIRNR000099"/>
    </source>
</evidence>
<evidence type="ECO:0000256" key="17">
    <source>
        <dbReference type="RuleBase" id="RU004175"/>
    </source>
</evidence>
<evidence type="ECO:0000256" key="13">
    <source>
        <dbReference type="PIRSR" id="PIRSR000099-1"/>
    </source>
</evidence>
<dbReference type="PANTHER" id="PTHR21256:SF2">
    <property type="entry name" value="HISTIDINE BIOSYNTHESIS TRIFUNCTIONAL PROTEIN"/>
    <property type="match status" value="1"/>
</dbReference>
<dbReference type="PANTHER" id="PTHR21256">
    <property type="entry name" value="HISTIDINOL DEHYDROGENASE HDH"/>
    <property type="match status" value="1"/>
</dbReference>
<feature type="binding site" evidence="11 15">
    <location>
        <position position="257"/>
    </location>
    <ligand>
        <name>substrate</name>
    </ligand>
</feature>
<feature type="binding site" evidence="11 14">
    <location>
        <position position="209"/>
    </location>
    <ligand>
        <name>NAD(+)</name>
        <dbReference type="ChEBI" id="CHEBI:57540"/>
    </ligand>
</feature>
<evidence type="ECO:0000256" key="8">
    <source>
        <dbReference type="ARBA" id="ARBA00023027"/>
    </source>
</evidence>
<feature type="binding site" evidence="11 14">
    <location>
        <position position="124"/>
    </location>
    <ligand>
        <name>NAD(+)</name>
        <dbReference type="ChEBI" id="CHEBI:57540"/>
    </ligand>
</feature>